<dbReference type="EMBL" id="JACGWV010000001">
    <property type="protein sequence ID" value="MBA8806661.1"/>
    <property type="molecule type" value="Genomic_DNA"/>
</dbReference>
<dbReference type="Proteomes" id="UP000540568">
    <property type="component" value="Unassembled WGS sequence"/>
</dbReference>
<sequence length="157" mass="16541">MLRQRTTTPLLPLACALSFALAMALGSCAAHGTSPPRDEQPRTIAVRSYPAETADTSPPGPPLDGMTNAVVDATVRPANLVVTMWGTPGCMPYPVEVGWLNDTTVDVTTARADDDACSTEHLAVSQVVVLPVEHPADGVRTVRVDGATVAFAFRSDR</sequence>
<reference evidence="2 3" key="1">
    <citation type="submission" date="2020-07" db="EMBL/GenBank/DDBJ databases">
        <title>Sequencing the genomes of 1000 actinobacteria strains.</title>
        <authorList>
            <person name="Klenk H.-P."/>
        </authorList>
    </citation>
    <scope>NUCLEOTIDE SEQUENCE [LARGE SCALE GENOMIC DNA]</scope>
    <source>
        <strain evidence="2 3">DSM 44121</strain>
    </source>
</reference>
<proteinExistence type="predicted"/>
<comment type="caution">
    <text evidence="2">The sequence shown here is derived from an EMBL/GenBank/DDBJ whole genome shotgun (WGS) entry which is preliminary data.</text>
</comment>
<dbReference type="PROSITE" id="PS51257">
    <property type="entry name" value="PROKAR_LIPOPROTEIN"/>
    <property type="match status" value="1"/>
</dbReference>
<evidence type="ECO:0000313" key="3">
    <source>
        <dbReference type="Proteomes" id="UP000540568"/>
    </source>
</evidence>
<keyword evidence="3" id="KW-1185">Reference proteome</keyword>
<gene>
    <name evidence="2" type="ORF">FHX71_000603</name>
</gene>
<dbReference type="AlphaFoldDB" id="A0A7W3J5G0"/>
<name>A0A7W3J5G0_9MICO</name>
<evidence type="ECO:0008006" key="4">
    <source>
        <dbReference type="Google" id="ProtNLM"/>
    </source>
</evidence>
<keyword evidence="1" id="KW-0732">Signal</keyword>
<evidence type="ECO:0000256" key="1">
    <source>
        <dbReference type="SAM" id="SignalP"/>
    </source>
</evidence>
<protein>
    <recommendedName>
        <fullName evidence="4">LppP/LprE lipoprotein</fullName>
    </recommendedName>
</protein>
<dbReference type="RefSeq" id="WP_182614360.1">
    <property type="nucleotide sequence ID" value="NZ_BAAATF010000002.1"/>
</dbReference>
<feature type="signal peptide" evidence="1">
    <location>
        <begin position="1"/>
        <end position="29"/>
    </location>
</feature>
<accession>A0A7W3J5G0</accession>
<feature type="chain" id="PRO_5031260749" description="LppP/LprE lipoprotein" evidence="1">
    <location>
        <begin position="30"/>
        <end position="157"/>
    </location>
</feature>
<organism evidence="2 3">
    <name type="scientific">Promicromonospora sukumoe</name>
    <dbReference type="NCBI Taxonomy" id="88382"/>
    <lineage>
        <taxon>Bacteria</taxon>
        <taxon>Bacillati</taxon>
        <taxon>Actinomycetota</taxon>
        <taxon>Actinomycetes</taxon>
        <taxon>Micrococcales</taxon>
        <taxon>Promicromonosporaceae</taxon>
        <taxon>Promicromonospora</taxon>
    </lineage>
</organism>
<evidence type="ECO:0000313" key="2">
    <source>
        <dbReference type="EMBL" id="MBA8806661.1"/>
    </source>
</evidence>